<gene>
    <name evidence="1" type="ORF">YOLOSWAG_283</name>
</gene>
<proteinExistence type="predicted"/>
<organism evidence="1 2">
    <name type="scientific">Erwinia phage vB_EamM_Yoloswag</name>
    <dbReference type="NCBI Taxonomy" id="1958956"/>
    <lineage>
        <taxon>Viruses</taxon>
        <taxon>Duplodnaviria</taxon>
        <taxon>Heunggongvirae</taxon>
        <taxon>Uroviricota</taxon>
        <taxon>Caudoviricetes</taxon>
        <taxon>Yoloswagvirus</taxon>
        <taxon>Yoloswagvirus yoloswag</taxon>
    </lineage>
</organism>
<accession>A0A1S6L3J4</accession>
<keyword evidence="2" id="KW-1185">Reference proteome</keyword>
<reference evidence="1 2" key="1">
    <citation type="submission" date="2017-01" db="EMBL/GenBank/DDBJ databases">
        <authorList>
            <person name="Mah S.A."/>
            <person name="Swanson W.J."/>
            <person name="Moy G.W."/>
            <person name="Vacquier V.D."/>
        </authorList>
    </citation>
    <scope>NUCLEOTIDE SEQUENCE [LARGE SCALE GENOMIC DNA]</scope>
</reference>
<sequence length="78" mass="8608">MSNYLVHNALVPFKGDAYKGPLLQELGYGDNAVADFPSINEAVECADNLHAVNDSGWLVVHSFNERVLYDSRAKQRVG</sequence>
<evidence type="ECO:0000313" key="2">
    <source>
        <dbReference type="Proteomes" id="UP000221250"/>
    </source>
</evidence>
<dbReference type="Proteomes" id="UP000221250">
    <property type="component" value="Segment"/>
</dbReference>
<evidence type="ECO:0000313" key="1">
    <source>
        <dbReference type="EMBL" id="AQT28754.1"/>
    </source>
</evidence>
<dbReference type="EMBL" id="KY448244">
    <property type="protein sequence ID" value="AQT28754.1"/>
    <property type="molecule type" value="Genomic_DNA"/>
</dbReference>
<protein>
    <submittedName>
        <fullName evidence="1">Uncharacterized protein</fullName>
    </submittedName>
</protein>
<name>A0A1S6L3J4_9CAUD</name>